<feature type="compositionally biased region" description="Low complexity" evidence="1">
    <location>
        <begin position="180"/>
        <end position="203"/>
    </location>
</feature>
<dbReference type="Proteomes" id="UP000019666">
    <property type="component" value="Unassembled WGS sequence"/>
</dbReference>
<feature type="region of interest" description="Disordered" evidence="1">
    <location>
        <begin position="105"/>
        <end position="242"/>
    </location>
</feature>
<feature type="compositionally biased region" description="Low complexity" evidence="1">
    <location>
        <begin position="323"/>
        <end position="338"/>
    </location>
</feature>
<dbReference type="STRING" id="442562.Rumeso_01611"/>
<accession>A0A017HR78</accession>
<keyword evidence="3" id="KW-1185">Reference proteome</keyword>
<comment type="caution">
    <text evidence="2">The sequence shown here is derived from an EMBL/GenBank/DDBJ whole genome shotgun (WGS) entry which is preliminary data.</text>
</comment>
<name>A0A017HR78_9RHOB</name>
<reference evidence="2 3" key="1">
    <citation type="submission" date="2013-02" db="EMBL/GenBank/DDBJ databases">
        <authorList>
            <person name="Fiebig A."/>
            <person name="Goeker M."/>
            <person name="Klenk H.-P.P."/>
        </authorList>
    </citation>
    <scope>NUCLEOTIDE SEQUENCE [LARGE SCALE GENOMIC DNA]</scope>
    <source>
        <strain evidence="2 3">DSM 19309</strain>
    </source>
</reference>
<feature type="compositionally biased region" description="Low complexity" evidence="1">
    <location>
        <begin position="164"/>
        <end position="173"/>
    </location>
</feature>
<proteinExistence type="predicted"/>
<dbReference type="OrthoDB" id="7876148at2"/>
<dbReference type="AlphaFoldDB" id="A0A017HR78"/>
<feature type="region of interest" description="Disordered" evidence="1">
    <location>
        <begin position="280"/>
        <end position="408"/>
    </location>
</feature>
<evidence type="ECO:0000313" key="3">
    <source>
        <dbReference type="Proteomes" id="UP000019666"/>
    </source>
</evidence>
<evidence type="ECO:0000256" key="1">
    <source>
        <dbReference type="SAM" id="MobiDB-lite"/>
    </source>
</evidence>
<dbReference type="EMBL" id="AOSK01000041">
    <property type="protein sequence ID" value="EYD76653.1"/>
    <property type="molecule type" value="Genomic_DNA"/>
</dbReference>
<dbReference type="PATRIC" id="fig|442562.3.peg.1595"/>
<protein>
    <submittedName>
        <fullName evidence="2">Uncharacterized protein</fullName>
    </submittedName>
</protein>
<dbReference type="RefSeq" id="WP_037277133.1">
    <property type="nucleotide sequence ID" value="NZ_KK088521.1"/>
</dbReference>
<dbReference type="HOGENOM" id="CLU_674187_0_0_5"/>
<feature type="compositionally biased region" description="Polar residues" evidence="1">
    <location>
        <begin position="313"/>
        <end position="322"/>
    </location>
</feature>
<gene>
    <name evidence="2" type="ORF">Rumeso_01611</name>
</gene>
<evidence type="ECO:0000313" key="2">
    <source>
        <dbReference type="EMBL" id="EYD76653.1"/>
    </source>
</evidence>
<sequence length="408" mass="41563">MPSLLEEIADSLARDVIRASQELRNDDLVNEISKVIGASSPTTQEAFLTAVRVRTAEARARKALAEKLGKSSWDEVVAAMPPPARSEAEPVATLVAPVPQGVPPTLSIAPEARPGPAAAPHPALAAEARPRPVAPRAAPSAASPSFGVGGPVEPELVEPPPASVPQGPVVPRTPVRRVLPRSPVGRPEVASAPSAPMEVSPSSSVPPPTPAPRVAPATSSVGHPDSAGGSVTAPVVPPPLAEMPKPLVAKASEWRPDEEQLLPSGQLKPVEFPPAIEARPVVAAPEPPRDAIDTAPTPDTSADSVVVPIADGSEQTAGSEGSASAPVAEAPTVAPVDANGPERSEPSSEDPRPAEPAPVPPVQHPPGSLAEALARAAAMPKPKVAPAEPKKPVVNPYADIEMPDGDWG</sequence>
<feature type="compositionally biased region" description="Low complexity" evidence="1">
    <location>
        <begin position="134"/>
        <end position="144"/>
    </location>
</feature>
<feature type="compositionally biased region" description="Pro residues" evidence="1">
    <location>
        <begin position="354"/>
        <end position="364"/>
    </location>
</feature>
<feature type="compositionally biased region" description="Low complexity" evidence="1">
    <location>
        <begin position="109"/>
        <end position="127"/>
    </location>
</feature>
<feature type="compositionally biased region" description="Pro residues" evidence="1">
    <location>
        <begin position="204"/>
        <end position="213"/>
    </location>
</feature>
<feature type="compositionally biased region" description="Low complexity" evidence="1">
    <location>
        <begin position="365"/>
        <end position="396"/>
    </location>
</feature>
<feature type="compositionally biased region" description="Basic and acidic residues" evidence="1">
    <location>
        <begin position="340"/>
        <end position="353"/>
    </location>
</feature>
<organism evidence="2 3">
    <name type="scientific">Rubellimicrobium mesophilum DSM 19309</name>
    <dbReference type="NCBI Taxonomy" id="442562"/>
    <lineage>
        <taxon>Bacteria</taxon>
        <taxon>Pseudomonadati</taxon>
        <taxon>Pseudomonadota</taxon>
        <taxon>Alphaproteobacteria</taxon>
        <taxon>Rhodobacterales</taxon>
        <taxon>Roseobacteraceae</taxon>
        <taxon>Rubellimicrobium</taxon>
    </lineage>
</organism>